<dbReference type="Pfam" id="PF00482">
    <property type="entry name" value="T2SSF"/>
    <property type="match status" value="2"/>
</dbReference>
<evidence type="ECO:0000256" key="6">
    <source>
        <dbReference type="ARBA" id="ARBA00023136"/>
    </source>
</evidence>
<sequence length="362" mass="40208">MPAQEHVQLGFLAKLGLGKERDYILENLSALVGAGIGVLDAFASIQTEIKSRPMKKVISSVISRVANGESLWKSMELTGAFNLSDITLIRIGEETGQLSKNLEVVALQNRKNQEFKSKIKSAMLYPVMVLTITVVVAVGTAWFILPKLANVFRQMRIELPFLTRIIIKLGIFLQDYGAIAVPIFFCFVALVIFFIFLYPKTRHIGQAILFRLPGVGRLMREVEIARFGYLLSLLISSGVPIIQSLDSFATTATLRPYQALYAHLQESVRKGQSFQQALHAHPNSKRLIPTPIQQMIVAGEQSGKLSDMLSRISIIYESKVETTTKNLTIIIEPLLLIVVWAGVLMLALAVIMPIYGLLQGLR</sequence>
<comment type="similarity">
    <text evidence="2">Belongs to the GSP F family.</text>
</comment>
<evidence type="ECO:0000313" key="9">
    <source>
        <dbReference type="EMBL" id="OGI83412.1"/>
    </source>
</evidence>
<keyword evidence="5 7" id="KW-1133">Transmembrane helix</keyword>
<dbReference type="Gene3D" id="1.20.81.30">
    <property type="entry name" value="Type II secretion system (T2SS), domain F"/>
    <property type="match status" value="2"/>
</dbReference>
<evidence type="ECO:0000256" key="5">
    <source>
        <dbReference type="ARBA" id="ARBA00022989"/>
    </source>
</evidence>
<comment type="subcellular location">
    <subcellularLocation>
        <location evidence="1">Cell membrane</location>
        <topology evidence="1">Multi-pass membrane protein</topology>
    </subcellularLocation>
</comment>
<reference evidence="9 10" key="1">
    <citation type="journal article" date="2016" name="Nat. Commun.">
        <title>Thousands of microbial genomes shed light on interconnected biogeochemical processes in an aquifer system.</title>
        <authorList>
            <person name="Anantharaman K."/>
            <person name="Brown C.T."/>
            <person name="Hug L.A."/>
            <person name="Sharon I."/>
            <person name="Castelle C.J."/>
            <person name="Probst A.J."/>
            <person name="Thomas B.C."/>
            <person name="Singh A."/>
            <person name="Wilkins M.J."/>
            <person name="Karaoz U."/>
            <person name="Brodie E.L."/>
            <person name="Williams K.H."/>
            <person name="Hubbard S.S."/>
            <person name="Banfield J.F."/>
        </authorList>
    </citation>
    <scope>NUCLEOTIDE SEQUENCE [LARGE SCALE GENOMIC DNA]</scope>
</reference>
<protein>
    <recommendedName>
        <fullName evidence="8">Type II secretion system protein GspF domain-containing protein</fullName>
    </recommendedName>
</protein>
<dbReference type="GO" id="GO:0005886">
    <property type="term" value="C:plasma membrane"/>
    <property type="evidence" value="ECO:0007669"/>
    <property type="project" value="UniProtKB-SubCell"/>
</dbReference>
<dbReference type="PANTHER" id="PTHR30012">
    <property type="entry name" value="GENERAL SECRETION PATHWAY PROTEIN"/>
    <property type="match status" value="1"/>
</dbReference>
<dbReference type="InterPro" id="IPR003004">
    <property type="entry name" value="GspF/PilC"/>
</dbReference>
<proteinExistence type="inferred from homology"/>
<dbReference type="Proteomes" id="UP000179448">
    <property type="component" value="Unassembled WGS sequence"/>
</dbReference>
<dbReference type="EMBL" id="MFUQ01000018">
    <property type="protein sequence ID" value="OGI83412.1"/>
    <property type="molecule type" value="Genomic_DNA"/>
</dbReference>
<evidence type="ECO:0000256" key="1">
    <source>
        <dbReference type="ARBA" id="ARBA00004651"/>
    </source>
</evidence>
<dbReference type="AlphaFoldDB" id="A0A1F6WNC8"/>
<feature type="transmembrane region" description="Helical" evidence="7">
    <location>
        <begin position="334"/>
        <end position="358"/>
    </location>
</feature>
<dbReference type="PANTHER" id="PTHR30012:SF0">
    <property type="entry name" value="TYPE II SECRETION SYSTEM PROTEIN F-RELATED"/>
    <property type="match status" value="1"/>
</dbReference>
<keyword evidence="6 7" id="KW-0472">Membrane</keyword>
<evidence type="ECO:0000313" key="10">
    <source>
        <dbReference type="Proteomes" id="UP000179448"/>
    </source>
</evidence>
<dbReference type="PRINTS" id="PR00812">
    <property type="entry name" value="BCTERIALGSPF"/>
</dbReference>
<feature type="transmembrane region" description="Helical" evidence="7">
    <location>
        <begin position="24"/>
        <end position="45"/>
    </location>
</feature>
<dbReference type="InterPro" id="IPR018076">
    <property type="entry name" value="T2SS_GspF_dom"/>
</dbReference>
<evidence type="ECO:0000256" key="4">
    <source>
        <dbReference type="ARBA" id="ARBA00022692"/>
    </source>
</evidence>
<name>A0A1F6WNC8_9BACT</name>
<evidence type="ECO:0000259" key="8">
    <source>
        <dbReference type="Pfam" id="PF00482"/>
    </source>
</evidence>
<gene>
    <name evidence="9" type="ORF">A2997_01685</name>
</gene>
<feature type="domain" description="Type II secretion system protein GspF" evidence="8">
    <location>
        <begin position="230"/>
        <end position="353"/>
    </location>
</feature>
<keyword evidence="4 7" id="KW-0812">Transmembrane</keyword>
<feature type="transmembrane region" description="Helical" evidence="7">
    <location>
        <begin position="123"/>
        <end position="145"/>
    </location>
</feature>
<keyword evidence="3" id="KW-1003">Cell membrane</keyword>
<dbReference type="STRING" id="1801766.A2997_01685"/>
<dbReference type="InterPro" id="IPR042094">
    <property type="entry name" value="T2SS_GspF_sf"/>
</dbReference>
<evidence type="ECO:0000256" key="2">
    <source>
        <dbReference type="ARBA" id="ARBA00005745"/>
    </source>
</evidence>
<evidence type="ECO:0000256" key="3">
    <source>
        <dbReference type="ARBA" id="ARBA00022475"/>
    </source>
</evidence>
<accession>A0A1F6WNC8</accession>
<feature type="domain" description="Type II secretion system protein GspF" evidence="8">
    <location>
        <begin position="25"/>
        <end position="146"/>
    </location>
</feature>
<feature type="transmembrane region" description="Helical" evidence="7">
    <location>
        <begin position="176"/>
        <end position="198"/>
    </location>
</feature>
<comment type="caution">
    <text evidence="9">The sequence shown here is derived from an EMBL/GenBank/DDBJ whole genome shotgun (WGS) entry which is preliminary data.</text>
</comment>
<organism evidence="9 10">
    <name type="scientific">Candidatus Nomurabacteria bacterium RIFCSPLOWO2_01_FULL_36_10b</name>
    <dbReference type="NCBI Taxonomy" id="1801766"/>
    <lineage>
        <taxon>Bacteria</taxon>
        <taxon>Candidatus Nomuraibacteriota</taxon>
    </lineage>
</organism>
<evidence type="ECO:0000256" key="7">
    <source>
        <dbReference type="SAM" id="Phobius"/>
    </source>
</evidence>